<comment type="cofactor">
    <cofactor evidence="2">
        <name>FAD</name>
        <dbReference type="ChEBI" id="CHEBI:57692"/>
    </cofactor>
</comment>
<dbReference type="Pfam" id="PF01558">
    <property type="entry name" value="POR"/>
    <property type="match status" value="1"/>
</dbReference>
<dbReference type="Gene3D" id="1.20.990.10">
    <property type="entry name" value="NADPH-cytochrome p450 Reductase, Chain A, domain 3"/>
    <property type="match status" value="1"/>
</dbReference>
<evidence type="ECO:0000256" key="1">
    <source>
        <dbReference type="ARBA" id="ARBA00001917"/>
    </source>
</evidence>
<keyword evidence="5" id="KW-0813">Transport</keyword>
<dbReference type="SUPFAM" id="SSF52922">
    <property type="entry name" value="TK C-terminal domain-like"/>
    <property type="match status" value="1"/>
</dbReference>
<evidence type="ECO:0000256" key="6">
    <source>
        <dbReference type="ARBA" id="ARBA00022485"/>
    </source>
</evidence>
<dbReference type="InterPro" id="IPR002869">
    <property type="entry name" value="Pyrv_flavodox_OxRed_cen"/>
</dbReference>
<dbReference type="InterPro" id="IPR017938">
    <property type="entry name" value="Riboflavin_synthase-like_b-brl"/>
</dbReference>
<evidence type="ECO:0000256" key="9">
    <source>
        <dbReference type="ARBA" id="ARBA00022723"/>
    </source>
</evidence>
<dbReference type="Gene3D" id="2.40.30.10">
    <property type="entry name" value="Translation factors"/>
    <property type="match status" value="1"/>
</dbReference>
<keyword evidence="15" id="KW-0411">Iron-sulfur</keyword>
<organism evidence="20">
    <name type="scientific">Pseudogymnoascus destructans</name>
    <dbReference type="NCBI Taxonomy" id="655981"/>
    <lineage>
        <taxon>Eukaryota</taxon>
        <taxon>Fungi</taxon>
        <taxon>Dikarya</taxon>
        <taxon>Ascomycota</taxon>
        <taxon>Pezizomycotina</taxon>
        <taxon>Leotiomycetes</taxon>
        <taxon>Thelebolales</taxon>
        <taxon>Thelebolaceae</taxon>
        <taxon>Pseudogymnoascus</taxon>
    </lineage>
</organism>
<dbReference type="FunFam" id="3.40.50.920:FF:000007">
    <property type="entry name" value="Pyruvate:ferredoxin (Flavodoxin) oxidoreductase"/>
    <property type="match status" value="1"/>
</dbReference>
<evidence type="ECO:0000259" key="19">
    <source>
        <dbReference type="PROSITE" id="PS51384"/>
    </source>
</evidence>
<dbReference type="Pfam" id="PF00175">
    <property type="entry name" value="NAD_binding_1"/>
    <property type="match status" value="1"/>
</dbReference>
<evidence type="ECO:0000256" key="7">
    <source>
        <dbReference type="ARBA" id="ARBA00022630"/>
    </source>
</evidence>
<evidence type="ECO:0000256" key="13">
    <source>
        <dbReference type="ARBA" id="ARBA00023002"/>
    </source>
</evidence>
<dbReference type="Pfam" id="PF00667">
    <property type="entry name" value="FAD_binding_1"/>
    <property type="match status" value="1"/>
</dbReference>
<comment type="catalytic activity">
    <reaction evidence="16">
        <text>hydrogen sulfide + 3 NADP(+) + 3 H2O = sulfite + 3 NADPH + 4 H(+)</text>
        <dbReference type="Rhea" id="RHEA:13801"/>
        <dbReference type="ChEBI" id="CHEBI:15377"/>
        <dbReference type="ChEBI" id="CHEBI:15378"/>
        <dbReference type="ChEBI" id="CHEBI:17359"/>
        <dbReference type="ChEBI" id="CHEBI:29919"/>
        <dbReference type="ChEBI" id="CHEBI:57783"/>
        <dbReference type="ChEBI" id="CHEBI:58349"/>
        <dbReference type="EC" id="1.8.1.2"/>
    </reaction>
</comment>
<evidence type="ECO:0000256" key="17">
    <source>
        <dbReference type="ARBA" id="ARBA00059320"/>
    </source>
</evidence>
<dbReference type="GO" id="GO:0050660">
    <property type="term" value="F:flavin adenine dinucleotide binding"/>
    <property type="evidence" value="ECO:0007669"/>
    <property type="project" value="TreeGrafter"/>
</dbReference>
<keyword evidence="6" id="KW-0004">4Fe-4S</keyword>
<dbReference type="CDD" id="cd06207">
    <property type="entry name" value="CyPoR_like"/>
    <property type="match status" value="1"/>
</dbReference>
<keyword evidence="9" id="KW-0479">Metal-binding</keyword>
<reference evidence="20" key="1">
    <citation type="submission" date="2016-03" db="EMBL/GenBank/DDBJ databases">
        <title>Updated assembly of Pseudogymnoascus destructans, the fungus causing white-nose syndrome of bats.</title>
        <authorList>
            <person name="Palmer J.M."/>
            <person name="Drees K.P."/>
            <person name="Foster J.T."/>
            <person name="Lindner D.L."/>
        </authorList>
    </citation>
    <scope>NUCLEOTIDE SEQUENCE [LARGE SCALE GENOMIC DNA]</scope>
    <source>
        <strain evidence="20">20631-21</strain>
    </source>
</reference>
<dbReference type="FunFam" id="3.40.50.970:FF:000052">
    <property type="entry name" value="Sulfite reductase [NADPH] flavoprotein component"/>
    <property type="match status" value="1"/>
</dbReference>
<dbReference type="eggNOG" id="KOG1158">
    <property type="taxonomic scope" value="Eukaryota"/>
</dbReference>
<gene>
    <name evidence="20" type="ORF">VC83_01489</name>
</gene>
<dbReference type="EC" id="1.8.1.2" evidence="4"/>
<dbReference type="Proteomes" id="UP000077154">
    <property type="component" value="Unassembled WGS sequence"/>
</dbReference>
<dbReference type="SUPFAM" id="SSF53323">
    <property type="entry name" value="Pyruvate-ferredoxin oxidoreductase, PFOR, domain III"/>
    <property type="match status" value="1"/>
</dbReference>
<dbReference type="OrthoDB" id="1856718at2759"/>
<dbReference type="PROSITE" id="PS51384">
    <property type="entry name" value="FAD_FR"/>
    <property type="match status" value="1"/>
</dbReference>
<dbReference type="VEuPathDB" id="FungiDB:GMDG_02013"/>
<dbReference type="EMBL" id="KV441388">
    <property type="protein sequence ID" value="OAF61824.1"/>
    <property type="molecule type" value="Genomic_DNA"/>
</dbReference>
<feature type="region of interest" description="Disordered" evidence="18">
    <location>
        <begin position="1"/>
        <end position="29"/>
    </location>
</feature>
<keyword evidence="11" id="KW-0521">NADP</keyword>
<evidence type="ECO:0000256" key="14">
    <source>
        <dbReference type="ARBA" id="ARBA00023004"/>
    </source>
</evidence>
<evidence type="ECO:0000256" key="12">
    <source>
        <dbReference type="ARBA" id="ARBA00022982"/>
    </source>
</evidence>
<comment type="pathway">
    <text evidence="3">Sulfur metabolism; hydrogen sulfide biosynthesis; hydrogen sulfide from sulfite (NADPH route): step 1/1.</text>
</comment>
<dbReference type="PANTHER" id="PTHR19384">
    <property type="entry name" value="NITRIC OXIDE SYNTHASE-RELATED"/>
    <property type="match status" value="1"/>
</dbReference>
<evidence type="ECO:0000256" key="4">
    <source>
        <dbReference type="ARBA" id="ARBA00012604"/>
    </source>
</evidence>
<evidence type="ECO:0000256" key="16">
    <source>
        <dbReference type="ARBA" id="ARBA00052219"/>
    </source>
</evidence>
<evidence type="ECO:0000256" key="18">
    <source>
        <dbReference type="SAM" id="MobiDB-lite"/>
    </source>
</evidence>
<dbReference type="InterPro" id="IPR003097">
    <property type="entry name" value="CysJ-like_FAD-binding"/>
</dbReference>
<dbReference type="FunFam" id="1.20.990.10:FF:000010">
    <property type="entry name" value="Sulfite reductase [NADPH] flavoprotein component"/>
    <property type="match status" value="1"/>
</dbReference>
<keyword evidence="10" id="KW-0274">FAD</keyword>
<dbReference type="SUPFAM" id="SSF63380">
    <property type="entry name" value="Riboflavin synthase domain-like"/>
    <property type="match status" value="1"/>
</dbReference>
<dbReference type="InterPro" id="IPR017927">
    <property type="entry name" value="FAD-bd_FR_type"/>
</dbReference>
<evidence type="ECO:0000256" key="10">
    <source>
        <dbReference type="ARBA" id="ARBA00022827"/>
    </source>
</evidence>
<dbReference type="FunFam" id="3.40.50.80:FF:000011">
    <property type="entry name" value="Sulfite reductase flavoprotein component"/>
    <property type="match status" value="1"/>
</dbReference>
<dbReference type="PRINTS" id="PR00371">
    <property type="entry name" value="FPNCR"/>
</dbReference>
<accession>A0A177AKX9</accession>
<dbReference type="GO" id="GO:0005829">
    <property type="term" value="C:cytosol"/>
    <property type="evidence" value="ECO:0007669"/>
    <property type="project" value="TreeGrafter"/>
</dbReference>
<evidence type="ECO:0000256" key="2">
    <source>
        <dbReference type="ARBA" id="ARBA00001974"/>
    </source>
</evidence>
<dbReference type="Gene3D" id="3.40.920.10">
    <property type="entry name" value="Pyruvate-ferredoxin oxidoreductase, PFOR, domain III"/>
    <property type="match status" value="1"/>
</dbReference>
<sequence>MHLQQHQEPFGGPVGDSRWNKEQEAPSAAKQFTQKSSALPFGQPIDFASVSGPTYVTAQTLVQQVAYSLSDKLYSYSPETFDLDISAKDWAAAKAKNAHGYPTSISAMQTRAGAGSIALGYMFSKDFDLSKRHIPQSLLASAGTLNHLRPALDQLSLLYSVANPFVAHITAVDYATGSSSGLVTDYTSALAVAEDLGLGLVSSASPYEAQHISLFATLLATVLPTIHIYDGIKVGRDTVRVIDVLDQAGLKGVYTAVSKEIATISKKANVDSKVQQVLKAFNDELGTAYDLFEYQGHENPDTVLVVFGTVEAALASQVATKLSESGSKVGVINVRVYRPFVEEAFIAALPASVKTVAVLGQVQDASEVADKSVRSALFGDVTAALTFSDKFSPTLSIVDSKYAREQSFTPDSIAALFSQLDTKAVSDADEVLIQLLAPGKAEQYTFWDLDESVAKSAPAAISKFLSSDSKTNIFLKQAYDNFVQGGVIRSDIRNSKKSIDTSYPIEEADIAVVGDEKIFKDLDVLASLKACGKLIVKLPGLKDEDLEKKLPASVRRELQAKNIELYVVDPAVSAAVGKDAALETQLLEIAFLRIARPDVLTSGLDKLVAISGNAAALAEITTDLDKALRQFEVPAAWAEVEIDTKERELPTDVQTSSFTTFDKAEVQEPALLKDWQAAAKSLAFKEAYGTVSALRPDLPVKTFTVKVQENRRLTPQTYDRNIFHIEFDLGTSGLKYNIGEALGIHAKNDEQEVQMFMVAYGLNADDVVEVPSREDVSVLETRTVYQSLMQNIDIFGKPPKKFYEALAEFAIDENEKKELLTLAGPEGANEFKRRAEVDTITYADILLEFPSAHPSFHDIAQIVSPMKRREYSIASSQMVNPTTVALMIVVVNWVDPKGRDRFGQATRYLSQLPVGTDVTVSVKPSVMKLPTKDSAPLIMAGLGTGLAPFRAFVQYRAMQKAQGIEIGSILLYMGSRHQREEYLYGEEWEAYQDAGVITLLGRAFSRDQPEKIYIQDRMRQTVDDIITAYIEEEGSFYLCGPTWPVPDVTEVLEEAISKNAKALGKKVDSRKAIDQLKEEQRYVLEVY</sequence>
<evidence type="ECO:0000313" key="20">
    <source>
        <dbReference type="EMBL" id="OAF61824.1"/>
    </source>
</evidence>
<dbReference type="SUPFAM" id="SSF52343">
    <property type="entry name" value="Ferredoxin reductase-like, C-terminal NADP-linked domain"/>
    <property type="match status" value="1"/>
</dbReference>
<dbReference type="InterPro" id="IPR019752">
    <property type="entry name" value="Pyrv/ketoisovalerate_OxRed_cat"/>
</dbReference>
<dbReference type="GO" id="GO:0010181">
    <property type="term" value="F:FMN binding"/>
    <property type="evidence" value="ECO:0007669"/>
    <property type="project" value="TreeGrafter"/>
</dbReference>
<dbReference type="InterPro" id="IPR001709">
    <property type="entry name" value="Flavoprot_Pyr_Nucl_cyt_Rdtase"/>
</dbReference>
<dbReference type="GO" id="GO:0004783">
    <property type="term" value="F:sulfite reductase (NADPH) activity"/>
    <property type="evidence" value="ECO:0007669"/>
    <property type="project" value="UniProtKB-EC"/>
</dbReference>
<evidence type="ECO:0000256" key="15">
    <source>
        <dbReference type="ARBA" id="ARBA00023014"/>
    </source>
</evidence>
<dbReference type="InterPro" id="IPR001433">
    <property type="entry name" value="OxRdtase_FAD/NAD-bd"/>
</dbReference>
<dbReference type="Gene3D" id="3.40.50.80">
    <property type="entry name" value="Nucleotide-binding domain of ferredoxin-NADP reductase (FNR) module"/>
    <property type="match status" value="1"/>
</dbReference>
<dbReference type="GeneID" id="36284578"/>
<comment type="function">
    <text evidence="17">This enzyme catalyzes the 6-electron reduction of sulfite to sulfide. This is one of several activities required for the biosynthesis of L-cysteine from sulfate.</text>
</comment>
<feature type="domain" description="FAD-binding FR-type" evidence="19">
    <location>
        <begin position="700"/>
        <end position="937"/>
    </location>
</feature>
<dbReference type="GO" id="GO:0046872">
    <property type="term" value="F:metal ion binding"/>
    <property type="evidence" value="ECO:0007669"/>
    <property type="project" value="UniProtKB-KW"/>
</dbReference>
<dbReference type="InterPro" id="IPR009014">
    <property type="entry name" value="Transketo_C/PFOR_II"/>
</dbReference>
<name>A0A177AKX9_9PEZI</name>
<dbReference type="Gene3D" id="3.40.50.920">
    <property type="match status" value="1"/>
</dbReference>
<keyword evidence="7" id="KW-0285">Flavoprotein</keyword>
<evidence type="ECO:0000256" key="3">
    <source>
        <dbReference type="ARBA" id="ARBA00004774"/>
    </source>
</evidence>
<protein>
    <recommendedName>
        <fullName evidence="4">assimilatory sulfite reductase (NADPH)</fullName>
        <ecNumber evidence="4">1.8.1.2</ecNumber>
    </recommendedName>
</protein>
<dbReference type="PANTHER" id="PTHR19384:SF109">
    <property type="entry name" value="SULFITE REDUCTASE [NADPH] FLAVOPROTEIN COMPONENT"/>
    <property type="match status" value="1"/>
</dbReference>
<keyword evidence="14" id="KW-0408">Iron</keyword>
<dbReference type="GO" id="GO:0016903">
    <property type="term" value="F:oxidoreductase activity, acting on the aldehyde or oxo group of donors"/>
    <property type="evidence" value="ECO:0007669"/>
    <property type="project" value="InterPro"/>
</dbReference>
<evidence type="ECO:0000256" key="8">
    <source>
        <dbReference type="ARBA" id="ARBA00022643"/>
    </source>
</evidence>
<keyword evidence="13" id="KW-0560">Oxidoreductase</keyword>
<dbReference type="GO" id="GO:0051539">
    <property type="term" value="F:4 iron, 4 sulfur cluster binding"/>
    <property type="evidence" value="ECO:0007669"/>
    <property type="project" value="UniProtKB-KW"/>
</dbReference>
<keyword evidence="8" id="KW-0288">FMN</keyword>
<dbReference type="AlphaFoldDB" id="A0A177AKX9"/>
<evidence type="ECO:0000256" key="5">
    <source>
        <dbReference type="ARBA" id="ARBA00022448"/>
    </source>
</evidence>
<dbReference type="Gene3D" id="3.40.50.970">
    <property type="match status" value="1"/>
</dbReference>
<evidence type="ECO:0000256" key="11">
    <source>
        <dbReference type="ARBA" id="ARBA00022857"/>
    </source>
</evidence>
<dbReference type="RefSeq" id="XP_024327098.1">
    <property type="nucleotide sequence ID" value="XM_024465166.1"/>
</dbReference>
<comment type="cofactor">
    <cofactor evidence="1">
        <name>FMN</name>
        <dbReference type="ChEBI" id="CHEBI:58210"/>
    </cofactor>
</comment>
<proteinExistence type="predicted"/>
<keyword evidence="12" id="KW-0249">Electron transport</keyword>
<dbReference type="InterPro" id="IPR039261">
    <property type="entry name" value="FNR_nucleotide-bd"/>
</dbReference>
<dbReference type="InterPro" id="IPR023173">
    <property type="entry name" value="NADPH_Cyt_P450_Rdtase_alpha"/>
</dbReference>